<evidence type="ECO:0000256" key="7">
    <source>
        <dbReference type="SAM" id="Coils"/>
    </source>
</evidence>
<evidence type="ECO:0000259" key="9">
    <source>
        <dbReference type="PROSITE" id="PS50109"/>
    </source>
</evidence>
<dbReference type="PRINTS" id="PR00344">
    <property type="entry name" value="BCTRLSENSOR"/>
</dbReference>
<dbReference type="Proteomes" id="UP000297535">
    <property type="component" value="Unassembled WGS sequence"/>
</dbReference>
<dbReference type="SMART" id="SM00387">
    <property type="entry name" value="HATPase_c"/>
    <property type="match status" value="1"/>
</dbReference>
<dbReference type="InterPro" id="IPR035965">
    <property type="entry name" value="PAS-like_dom_sf"/>
</dbReference>
<dbReference type="InterPro" id="IPR000700">
    <property type="entry name" value="PAS-assoc_C"/>
</dbReference>
<dbReference type="SMART" id="SM00091">
    <property type="entry name" value="PAS"/>
    <property type="match status" value="2"/>
</dbReference>
<dbReference type="FunFam" id="3.30.450.20:FF:000099">
    <property type="entry name" value="Sensory box sensor histidine kinase"/>
    <property type="match status" value="1"/>
</dbReference>
<dbReference type="CDD" id="cd00082">
    <property type="entry name" value="HisKA"/>
    <property type="match status" value="1"/>
</dbReference>
<keyword evidence="3 6" id="KW-0597">Phosphoprotein</keyword>
<evidence type="ECO:0000256" key="2">
    <source>
        <dbReference type="ARBA" id="ARBA00012438"/>
    </source>
</evidence>
<dbReference type="PANTHER" id="PTHR43065">
    <property type="entry name" value="SENSOR HISTIDINE KINASE"/>
    <property type="match status" value="1"/>
</dbReference>
<feature type="domain" description="Histidine kinase" evidence="9">
    <location>
        <begin position="466"/>
        <end position="691"/>
    </location>
</feature>
<dbReference type="InterPro" id="IPR003018">
    <property type="entry name" value="GAF"/>
</dbReference>
<dbReference type="CDD" id="cd00130">
    <property type="entry name" value="PAS"/>
    <property type="match status" value="2"/>
</dbReference>
<accession>A0A4Z0NXN4</accession>
<feature type="domain" description="Response regulatory" evidence="10">
    <location>
        <begin position="715"/>
        <end position="830"/>
    </location>
</feature>
<dbReference type="NCBIfam" id="TIGR00229">
    <property type="entry name" value="sensory_box"/>
    <property type="match status" value="2"/>
</dbReference>
<feature type="domain" description="PAC" evidence="12">
    <location>
        <begin position="361"/>
        <end position="414"/>
    </location>
</feature>
<dbReference type="Pfam" id="PF00072">
    <property type="entry name" value="Response_reg"/>
    <property type="match status" value="1"/>
</dbReference>
<feature type="domain" description="PAS" evidence="11">
    <location>
        <begin position="165"/>
        <end position="210"/>
    </location>
</feature>
<evidence type="ECO:0000256" key="1">
    <source>
        <dbReference type="ARBA" id="ARBA00000085"/>
    </source>
</evidence>
<dbReference type="InterPro" id="IPR011006">
    <property type="entry name" value="CheY-like_superfamily"/>
</dbReference>
<dbReference type="Gene3D" id="3.30.565.10">
    <property type="entry name" value="Histidine kinase-like ATPase, C-terminal domain"/>
    <property type="match status" value="1"/>
</dbReference>
<dbReference type="OrthoDB" id="7967436at2"/>
<evidence type="ECO:0000259" key="10">
    <source>
        <dbReference type="PROSITE" id="PS50110"/>
    </source>
</evidence>
<evidence type="ECO:0000259" key="12">
    <source>
        <dbReference type="PROSITE" id="PS50113"/>
    </source>
</evidence>
<evidence type="ECO:0000259" key="11">
    <source>
        <dbReference type="PROSITE" id="PS50112"/>
    </source>
</evidence>
<dbReference type="PROSITE" id="PS50110">
    <property type="entry name" value="RESPONSE_REGULATORY"/>
    <property type="match status" value="1"/>
</dbReference>
<dbReference type="Gene3D" id="1.10.287.130">
    <property type="match status" value="1"/>
</dbReference>
<name>A0A4Z0NXN4_9HYPH</name>
<dbReference type="GO" id="GO:0000155">
    <property type="term" value="F:phosphorelay sensor kinase activity"/>
    <property type="evidence" value="ECO:0007669"/>
    <property type="project" value="InterPro"/>
</dbReference>
<feature type="coiled-coil region" evidence="7">
    <location>
        <begin position="402"/>
        <end position="450"/>
    </location>
</feature>
<dbReference type="Gene3D" id="3.40.50.2300">
    <property type="match status" value="1"/>
</dbReference>
<dbReference type="InterPro" id="IPR003661">
    <property type="entry name" value="HisK_dim/P_dom"/>
</dbReference>
<dbReference type="InterPro" id="IPR000014">
    <property type="entry name" value="PAS"/>
</dbReference>
<dbReference type="InterPro" id="IPR013655">
    <property type="entry name" value="PAS_fold_3"/>
</dbReference>
<dbReference type="InterPro" id="IPR001610">
    <property type="entry name" value="PAC"/>
</dbReference>
<dbReference type="Pfam" id="PF02518">
    <property type="entry name" value="HATPase_c"/>
    <property type="match status" value="1"/>
</dbReference>
<proteinExistence type="predicted"/>
<dbReference type="SUPFAM" id="SSF55785">
    <property type="entry name" value="PYP-like sensor domain (PAS domain)"/>
    <property type="match status" value="2"/>
</dbReference>
<evidence type="ECO:0000256" key="4">
    <source>
        <dbReference type="ARBA" id="ARBA00022679"/>
    </source>
</evidence>
<dbReference type="InterPro" id="IPR013656">
    <property type="entry name" value="PAS_4"/>
</dbReference>
<dbReference type="PROSITE" id="PS50112">
    <property type="entry name" value="PAS"/>
    <property type="match status" value="1"/>
</dbReference>
<evidence type="ECO:0000256" key="5">
    <source>
        <dbReference type="ARBA" id="ARBA00022777"/>
    </source>
</evidence>
<dbReference type="PROSITE" id="PS50109">
    <property type="entry name" value="HIS_KIN"/>
    <property type="match status" value="1"/>
</dbReference>
<sequence length="835" mass="89609">MTSHHESGKTRPAGRGASLVAGDPGSDLADAARLARIVCGAAFALVHRPEAPLAGPAPPGLDPDEAVALGALALAAPGLVVIPNLARDPRTAGLSAVAGPARLRFYAGLALSDADGPPLGALCVLDPEARAGGLTDREAEALKTLAGQAARELGLARALAETRADRDGLRSITESAPALMAALDRDEVCRFANGNFSRWYGLTPAEAVGRPLRAIVGEAFYAVRRPLLARAFAGETVSFETPHPGDDGRHALVRYVPHRGPDGAVLDLHLLGVDITAEKAARAALADSALKFRAIAESMPQMVWSTLPDGYHDYYNPRWYEFTGMPEGSTDGEGWNAIFHPGEQQEAWRRWRRSLATGEPYEIEYRLRRHDGVYRWVLGRAVPIRDPETGAIERWFGTCTDIDDQVRARETLARSREELEAQVAERTAALAEANARLTAEMEERARIEEALRQSQKMEAVGQLTGGIAHDFNNLLTGIVGSLDLMQTRINEGRTQNLTRYAGLAMASAQRAAALTHRLLAFSRRQPLEARAVDANRLMSAMDELLRRSLGERVQLEVVVAGGLWLTLCDPNQLENAILNLAINARDAMPEGGRLTIETANAHLDDAYASREIGVRAGQYVCVSVTDTGSGMPPDVIARAFDPFFTTKPLGQGTGLGLSMIYGFAKQSDGHVRIYSEVGTGTTVKLYLPRHLGQAADEPGETAAGLPAPRAERGETVLVVEDDATVRALVGETLTELGYRVIEAPDGRTGLRILQAPGRIDLVVTDVGLPGLNGRRMVDEALAGRPGLRVLFITGYAENAAFGNGHLAPSMRMITKPFAIEAFAAKVRAMIEPGPA</sequence>
<dbReference type="PROSITE" id="PS50113">
    <property type="entry name" value="PAC"/>
    <property type="match status" value="1"/>
</dbReference>
<dbReference type="InterPro" id="IPR004358">
    <property type="entry name" value="Sig_transdc_His_kin-like_C"/>
</dbReference>
<dbReference type="SMART" id="SM00388">
    <property type="entry name" value="HisKA"/>
    <property type="match status" value="1"/>
</dbReference>
<dbReference type="Pfam" id="PF00512">
    <property type="entry name" value="HisKA"/>
    <property type="match status" value="1"/>
</dbReference>
<feature type="region of interest" description="Disordered" evidence="8">
    <location>
        <begin position="1"/>
        <end position="22"/>
    </location>
</feature>
<dbReference type="SMART" id="SM00065">
    <property type="entry name" value="GAF"/>
    <property type="match status" value="1"/>
</dbReference>
<dbReference type="Gene3D" id="3.30.450.40">
    <property type="match status" value="1"/>
</dbReference>
<dbReference type="AlphaFoldDB" id="A0A4Z0NXN4"/>
<dbReference type="EMBL" id="SRLB01000001">
    <property type="protein sequence ID" value="TGE02241.1"/>
    <property type="molecule type" value="Genomic_DNA"/>
</dbReference>
<dbReference type="Pfam" id="PF01590">
    <property type="entry name" value="GAF"/>
    <property type="match status" value="1"/>
</dbReference>
<evidence type="ECO:0000313" key="13">
    <source>
        <dbReference type="EMBL" id="TGE02241.1"/>
    </source>
</evidence>
<dbReference type="InterPro" id="IPR036097">
    <property type="entry name" value="HisK_dim/P_sf"/>
</dbReference>
<keyword evidence="7" id="KW-0175">Coiled coil</keyword>
<organism evidence="13 14">
    <name type="scientific">Methylobacterium nonmethylotrophicum</name>
    <dbReference type="NCBI Taxonomy" id="1141884"/>
    <lineage>
        <taxon>Bacteria</taxon>
        <taxon>Pseudomonadati</taxon>
        <taxon>Pseudomonadota</taxon>
        <taxon>Alphaproteobacteria</taxon>
        <taxon>Hyphomicrobiales</taxon>
        <taxon>Methylobacteriaceae</taxon>
        <taxon>Methylobacterium</taxon>
    </lineage>
</organism>
<keyword evidence="4" id="KW-0808">Transferase</keyword>
<evidence type="ECO:0000313" key="14">
    <source>
        <dbReference type="Proteomes" id="UP000297535"/>
    </source>
</evidence>
<dbReference type="SMART" id="SM00448">
    <property type="entry name" value="REC"/>
    <property type="match status" value="1"/>
</dbReference>
<dbReference type="Gene3D" id="3.30.450.20">
    <property type="entry name" value="PAS domain"/>
    <property type="match status" value="2"/>
</dbReference>
<dbReference type="CDD" id="cd16919">
    <property type="entry name" value="HATPase_CckA-like"/>
    <property type="match status" value="1"/>
</dbReference>
<evidence type="ECO:0000256" key="3">
    <source>
        <dbReference type="ARBA" id="ARBA00022553"/>
    </source>
</evidence>
<dbReference type="Pfam" id="PF08447">
    <property type="entry name" value="PAS_3"/>
    <property type="match status" value="1"/>
</dbReference>
<dbReference type="SUPFAM" id="SSF52172">
    <property type="entry name" value="CheY-like"/>
    <property type="match status" value="1"/>
</dbReference>
<dbReference type="Pfam" id="PF08448">
    <property type="entry name" value="PAS_4"/>
    <property type="match status" value="1"/>
</dbReference>
<dbReference type="SMART" id="SM00086">
    <property type="entry name" value="PAC"/>
    <property type="match status" value="2"/>
</dbReference>
<dbReference type="EC" id="2.7.13.3" evidence="2"/>
<reference evidence="13 14" key="1">
    <citation type="submission" date="2019-04" db="EMBL/GenBank/DDBJ databases">
        <authorList>
            <person name="Feng G."/>
            <person name="Zhu H."/>
        </authorList>
    </citation>
    <scope>NUCLEOTIDE SEQUENCE [LARGE SCALE GENOMIC DNA]</scope>
    <source>
        <strain evidence="13 14">6HR-1</strain>
    </source>
</reference>
<keyword evidence="5" id="KW-0418">Kinase</keyword>
<dbReference type="SUPFAM" id="SSF55781">
    <property type="entry name" value="GAF domain-like"/>
    <property type="match status" value="1"/>
</dbReference>
<feature type="modified residue" description="4-aspartylphosphate" evidence="6">
    <location>
        <position position="765"/>
    </location>
</feature>
<dbReference type="InterPro" id="IPR001789">
    <property type="entry name" value="Sig_transdc_resp-reg_receiver"/>
</dbReference>
<dbReference type="PANTHER" id="PTHR43065:SF42">
    <property type="entry name" value="TWO-COMPONENT SENSOR PPRA"/>
    <property type="match status" value="1"/>
</dbReference>
<comment type="caution">
    <text evidence="13">The sequence shown here is derived from an EMBL/GenBank/DDBJ whole genome shotgun (WGS) entry which is preliminary data.</text>
</comment>
<keyword evidence="14" id="KW-1185">Reference proteome</keyword>
<evidence type="ECO:0000256" key="8">
    <source>
        <dbReference type="SAM" id="MobiDB-lite"/>
    </source>
</evidence>
<dbReference type="InterPro" id="IPR005467">
    <property type="entry name" value="His_kinase_dom"/>
</dbReference>
<evidence type="ECO:0000256" key="6">
    <source>
        <dbReference type="PROSITE-ProRule" id="PRU00169"/>
    </source>
</evidence>
<dbReference type="InterPro" id="IPR036890">
    <property type="entry name" value="HATPase_C_sf"/>
</dbReference>
<gene>
    <name evidence="13" type="ORF">EU555_00185</name>
</gene>
<comment type="catalytic activity">
    <reaction evidence="1">
        <text>ATP + protein L-histidine = ADP + protein N-phospho-L-histidine.</text>
        <dbReference type="EC" id="2.7.13.3"/>
    </reaction>
</comment>
<dbReference type="SUPFAM" id="SSF55874">
    <property type="entry name" value="ATPase domain of HSP90 chaperone/DNA topoisomerase II/histidine kinase"/>
    <property type="match status" value="1"/>
</dbReference>
<dbReference type="InterPro" id="IPR029016">
    <property type="entry name" value="GAF-like_dom_sf"/>
</dbReference>
<dbReference type="SUPFAM" id="SSF47384">
    <property type="entry name" value="Homodimeric domain of signal transducing histidine kinase"/>
    <property type="match status" value="1"/>
</dbReference>
<protein>
    <recommendedName>
        <fullName evidence="2">histidine kinase</fullName>
        <ecNumber evidence="2">2.7.13.3</ecNumber>
    </recommendedName>
</protein>
<dbReference type="InterPro" id="IPR003594">
    <property type="entry name" value="HATPase_dom"/>
</dbReference>